<dbReference type="EMBL" id="LS483487">
    <property type="protein sequence ID" value="SQJ00050.1"/>
    <property type="molecule type" value="Genomic_DNA"/>
</dbReference>
<evidence type="ECO:0000313" key="3">
    <source>
        <dbReference type="Proteomes" id="UP000249008"/>
    </source>
</evidence>
<feature type="transmembrane region" description="Helical" evidence="1">
    <location>
        <begin position="20"/>
        <end position="36"/>
    </location>
</feature>
<dbReference type="InterPro" id="IPR018730">
    <property type="entry name" value="DUF2273"/>
</dbReference>
<dbReference type="AlphaFoldDB" id="A0AAX1TSC4"/>
<name>A0AAX1TSC4_9FUSO</name>
<reference evidence="2 3" key="1">
    <citation type="submission" date="2018-06" db="EMBL/GenBank/DDBJ databases">
        <authorList>
            <consortium name="Pathogen Informatics"/>
            <person name="Doyle S."/>
        </authorList>
    </citation>
    <scope>NUCLEOTIDE SEQUENCE [LARGE SCALE GENOMIC DNA]</scope>
    <source>
        <strain evidence="2 3">NCTC12112</strain>
    </source>
</reference>
<dbReference type="Pfam" id="PF10031">
    <property type="entry name" value="DUF2273"/>
    <property type="match status" value="1"/>
</dbReference>
<protein>
    <submittedName>
        <fullName evidence="2">Small integral membrane protein (DUF2273)</fullName>
    </submittedName>
</protein>
<accession>A0AAX1TSC4</accession>
<keyword evidence="1" id="KW-0812">Transmembrane</keyword>
<keyword evidence="1" id="KW-0472">Membrane</keyword>
<dbReference type="GeneID" id="78455000"/>
<keyword evidence="1" id="KW-1133">Transmembrane helix</keyword>
<proteinExistence type="predicted"/>
<evidence type="ECO:0000256" key="1">
    <source>
        <dbReference type="SAM" id="Phobius"/>
    </source>
</evidence>
<organism evidence="2 3">
    <name type="scientific">Fusobacterium ulcerans</name>
    <dbReference type="NCBI Taxonomy" id="861"/>
    <lineage>
        <taxon>Bacteria</taxon>
        <taxon>Fusobacteriati</taxon>
        <taxon>Fusobacteriota</taxon>
        <taxon>Fusobacteriia</taxon>
        <taxon>Fusobacteriales</taxon>
        <taxon>Fusobacteriaceae</taxon>
        <taxon>Fusobacterium</taxon>
    </lineage>
</organism>
<dbReference type="KEGG" id="ful:C4N20_09270"/>
<sequence>MLAEMLEKLLVSLVNNWKKYLGCFIGFVLGILLVEYGLPKTVFIIVLSIVGYKMGDTTLIKKLKKFILEKIKED</sequence>
<dbReference type="RefSeq" id="WP_005979331.1">
    <property type="nucleotide sequence ID" value="NZ_BAABXY010000001.1"/>
</dbReference>
<dbReference type="Proteomes" id="UP000249008">
    <property type="component" value="Chromosome 1"/>
</dbReference>
<gene>
    <name evidence="2" type="ORF">NCTC12112_00405</name>
</gene>
<evidence type="ECO:0000313" key="2">
    <source>
        <dbReference type="EMBL" id="SQJ00050.1"/>
    </source>
</evidence>